<name>A0A7S7NJQ2_PALFE</name>
<keyword evidence="3" id="KW-1185">Reference proteome</keyword>
<evidence type="ECO:0000313" key="2">
    <source>
        <dbReference type="EMBL" id="QOY84898.1"/>
    </source>
</evidence>
<evidence type="ECO:0000256" key="1">
    <source>
        <dbReference type="SAM" id="Phobius"/>
    </source>
</evidence>
<proteinExistence type="predicted"/>
<keyword evidence="1" id="KW-0472">Membrane</keyword>
<keyword evidence="1" id="KW-0812">Transmembrane</keyword>
<feature type="transmembrane region" description="Helical" evidence="1">
    <location>
        <begin position="213"/>
        <end position="229"/>
    </location>
</feature>
<gene>
    <name evidence="2" type="ORF">IRI77_18725</name>
</gene>
<dbReference type="RefSeq" id="WP_194446568.1">
    <property type="nucleotide sequence ID" value="NZ_CP063849.1"/>
</dbReference>
<accession>A0A7S7NJQ2</accession>
<reference evidence="2 3" key="1">
    <citation type="submission" date="2020-10" db="EMBL/GenBank/DDBJ databases">
        <title>Complete genome sequence of Paludibaculum fermentans P105T, a facultatively anaerobic acidobacterium capable of dissimilatory Fe(III) reduction.</title>
        <authorList>
            <person name="Dedysh S.N."/>
            <person name="Beletsky A.V."/>
            <person name="Kulichevskaya I.S."/>
            <person name="Mardanov A.V."/>
            <person name="Ravin N.V."/>
        </authorList>
    </citation>
    <scope>NUCLEOTIDE SEQUENCE [LARGE SCALE GENOMIC DNA]</scope>
    <source>
        <strain evidence="2 3">P105</strain>
    </source>
</reference>
<feature type="transmembrane region" description="Helical" evidence="1">
    <location>
        <begin position="182"/>
        <end position="201"/>
    </location>
</feature>
<dbReference type="AlphaFoldDB" id="A0A7S7NJQ2"/>
<dbReference type="KEGG" id="pfer:IRI77_18725"/>
<protein>
    <submittedName>
        <fullName evidence="2">Uncharacterized protein</fullName>
    </submittedName>
</protein>
<keyword evidence="1" id="KW-1133">Transmembrane helix</keyword>
<feature type="transmembrane region" description="Helical" evidence="1">
    <location>
        <begin position="125"/>
        <end position="145"/>
    </location>
</feature>
<organism evidence="2 3">
    <name type="scientific">Paludibaculum fermentans</name>
    <dbReference type="NCBI Taxonomy" id="1473598"/>
    <lineage>
        <taxon>Bacteria</taxon>
        <taxon>Pseudomonadati</taxon>
        <taxon>Acidobacteriota</taxon>
        <taxon>Terriglobia</taxon>
        <taxon>Bryobacterales</taxon>
        <taxon>Bryobacteraceae</taxon>
        <taxon>Paludibaculum</taxon>
    </lineage>
</organism>
<feature type="transmembrane region" description="Helical" evidence="1">
    <location>
        <begin position="85"/>
        <end position="105"/>
    </location>
</feature>
<sequence>MPMMLHIFLKDARRLWWVVLATWVPLTALAWLDAARTDWLINQPEGWLNLLVPLAWACLIAMAVQEEPLADKQHFWITWPYRWPALLASKLLFVTAFIHIPALVADAAVVAAHGFPLSGSIPSLLWKQAVLAAVVTGPAMALASVCRRIPHFLVAAILLFGGAAYLAAFSGQMSPWLAPDTLRSELPAIVVAAAAVLVILLQYSRRRTAPSRVLAGVSVLAAVALYTSLTPTLTARLRVALHPDRTALSVRLSDSRPELPPALWVRRTEAAFAFLAVPVTISPAPRATEFLIDRPELELVASDGRRLRSVVPTPGYRPGPSDVIAYFVPSEQGQNWLGLRIPRRVMDQFRGGPVAIVGRSTMNLISRGETTWMPADGSAAVPGLGRCSAGEMAGQGPYGDGLLKVLCESLDPVSSLTQVRLWNPRTGQSWRHRLGDSAPTMYGPREAWLSPLHRLQTFFQLSAGARTPQPGNEWLVPPEALAGARVAITPASITASAALSIELQAVALEEFVVTAKQ</sequence>
<feature type="transmembrane region" description="Helical" evidence="1">
    <location>
        <begin position="152"/>
        <end position="170"/>
    </location>
</feature>
<dbReference type="Proteomes" id="UP000593892">
    <property type="component" value="Chromosome"/>
</dbReference>
<dbReference type="EMBL" id="CP063849">
    <property type="protein sequence ID" value="QOY84898.1"/>
    <property type="molecule type" value="Genomic_DNA"/>
</dbReference>
<evidence type="ECO:0000313" key="3">
    <source>
        <dbReference type="Proteomes" id="UP000593892"/>
    </source>
</evidence>